<keyword evidence="1" id="KW-0255">Endonuclease</keyword>
<dbReference type="Gene3D" id="3.40.91.30">
    <property type="match status" value="1"/>
</dbReference>
<dbReference type="SUPFAM" id="SSF52980">
    <property type="entry name" value="Restriction endonuclease-like"/>
    <property type="match status" value="1"/>
</dbReference>
<dbReference type="GeneID" id="1263043"/>
<protein>
    <submittedName>
        <fullName evidence="1">RP Endonuclease I</fullName>
    </submittedName>
</protein>
<sequence length="134" mass="15677">MLNSKSSTRKRALKAGYRSGLEEQTAKDLKKRKVLFTYEETKIKWLDSKVRTYTPDFVLPNGVIIETKGRFVAADRRKHLEIQKQFGTLYDIRFVFTNSKAKLYKGAKSSYADWCNKHGFLYADKTIPEDWLNE</sequence>
<dbReference type="KEGG" id="vg:1263043"/>
<keyword evidence="1" id="KW-0540">Nuclease</keyword>
<dbReference type="InterPro" id="IPR008029">
    <property type="entry name" value="Phage_T7_Gp3_endoDNaseI"/>
</dbReference>
<evidence type="ECO:0000313" key="2">
    <source>
        <dbReference type="Proteomes" id="UP000001161"/>
    </source>
</evidence>
<reference evidence="1 2" key="1">
    <citation type="journal article" date="2000" name="Limnol. Oceanogr.">
        <title>The complete genomic sequence of the marine phage Roseophage SIO1 shares homology with nonmarine phages.</title>
        <authorList>
            <person name="Rohwer F.L."/>
            <person name="Segall A.M."/>
            <person name="Steward G."/>
            <person name="Seguritan V."/>
            <person name="Breitbart M."/>
            <person name="Wolven F."/>
            <person name="Azam F."/>
        </authorList>
    </citation>
    <scope>NUCLEOTIDE SEQUENCE [LARGE SCALE GENOMIC DNA]</scope>
</reference>
<keyword evidence="2" id="KW-1185">Reference proteome</keyword>
<dbReference type="GO" id="GO:0015074">
    <property type="term" value="P:DNA integration"/>
    <property type="evidence" value="ECO:0007669"/>
    <property type="project" value="InterPro"/>
</dbReference>
<accession>Q9G0G7</accession>
<evidence type="ECO:0000313" key="1">
    <source>
        <dbReference type="EMBL" id="AAG02601.1"/>
    </source>
</evidence>
<proteinExistence type="predicted"/>
<dbReference type="CDD" id="cd22324">
    <property type="entry name" value="Endonuclease_I"/>
    <property type="match status" value="1"/>
</dbReference>
<dbReference type="GO" id="GO:0008833">
    <property type="term" value="F:deoxyribonuclease IV (phage-T4-induced) activity"/>
    <property type="evidence" value="ECO:0007669"/>
    <property type="project" value="InterPro"/>
</dbReference>
<organism evidence="1 2">
    <name type="scientific">Roseobacter phage SIO1</name>
    <dbReference type="NCBI Taxonomy" id="2905867"/>
    <lineage>
        <taxon>Viruses</taxon>
        <taxon>Duplodnaviria</taxon>
        <taxon>Heunggongvirae</taxon>
        <taxon>Uroviricota</taxon>
        <taxon>Caudoviricetes</taxon>
        <taxon>Zobellviridae</taxon>
        <taxon>Cobavirinae</taxon>
        <taxon>Siovirus</taxon>
        <taxon>Siovirus americense</taxon>
    </lineage>
</organism>
<dbReference type="RefSeq" id="NP_064756.1">
    <property type="nucleotide sequence ID" value="NC_002519.1"/>
</dbReference>
<dbReference type="Proteomes" id="UP000001161">
    <property type="component" value="Segment"/>
</dbReference>
<dbReference type="InterPro" id="IPR011335">
    <property type="entry name" value="Restrct_endonuc-II-like"/>
</dbReference>
<dbReference type="Pfam" id="PF05367">
    <property type="entry name" value="Phage_endo_I"/>
    <property type="match status" value="1"/>
</dbReference>
<dbReference type="GO" id="GO:0016032">
    <property type="term" value="P:viral process"/>
    <property type="evidence" value="ECO:0007669"/>
    <property type="project" value="InterPro"/>
</dbReference>
<dbReference type="EMBL" id="AF189021">
    <property type="protein sequence ID" value="AAG02601.1"/>
    <property type="molecule type" value="Genomic_DNA"/>
</dbReference>
<name>Q9G0G7_9CAUD</name>
<keyword evidence="1" id="KW-0378">Hydrolase</keyword>
<dbReference type="OrthoDB" id="17050at10239"/>